<protein>
    <recommendedName>
        <fullName evidence="2">Nucleoside 2-deoxyribosyltransferase</fullName>
    </recommendedName>
</protein>
<evidence type="ECO:0008006" key="2">
    <source>
        <dbReference type="Google" id="ProtNLM"/>
    </source>
</evidence>
<sequence>GWNSDGRDAREEAEMRIYVASSWRNQRQPAVVAALRSAGHEVYDFRNPRPGNNGFHWSEIDPEWKGWSPEEFRRLLRHPIAEGGFRSDKEALHWADGCVLVMPCGRSSHLEAGYMIGQGKPTAILLSDGEPELMYKLATLCTSFEELFDFFREVSAKS</sequence>
<feature type="non-terminal residue" evidence="1">
    <location>
        <position position="1"/>
    </location>
</feature>
<gene>
    <name evidence="1" type="ORF">LCGC14_2176460</name>
</gene>
<organism evidence="1">
    <name type="scientific">marine sediment metagenome</name>
    <dbReference type="NCBI Taxonomy" id="412755"/>
    <lineage>
        <taxon>unclassified sequences</taxon>
        <taxon>metagenomes</taxon>
        <taxon>ecological metagenomes</taxon>
    </lineage>
</organism>
<comment type="caution">
    <text evidence="1">The sequence shown here is derived from an EMBL/GenBank/DDBJ whole genome shotgun (WGS) entry which is preliminary data.</text>
</comment>
<name>A0A0F9EAV0_9ZZZZ</name>
<reference evidence="1" key="1">
    <citation type="journal article" date="2015" name="Nature">
        <title>Complex archaea that bridge the gap between prokaryotes and eukaryotes.</title>
        <authorList>
            <person name="Spang A."/>
            <person name="Saw J.H."/>
            <person name="Jorgensen S.L."/>
            <person name="Zaremba-Niedzwiedzka K."/>
            <person name="Martijn J."/>
            <person name="Lind A.E."/>
            <person name="van Eijk R."/>
            <person name="Schleper C."/>
            <person name="Guy L."/>
            <person name="Ettema T.J."/>
        </authorList>
    </citation>
    <scope>NUCLEOTIDE SEQUENCE</scope>
</reference>
<proteinExistence type="predicted"/>
<dbReference type="SUPFAM" id="SSF52309">
    <property type="entry name" value="N-(deoxy)ribosyltransferase-like"/>
    <property type="match status" value="1"/>
</dbReference>
<accession>A0A0F9EAV0</accession>
<dbReference type="AlphaFoldDB" id="A0A0F9EAV0"/>
<dbReference type="EMBL" id="LAZR01028217">
    <property type="protein sequence ID" value="KKL63301.1"/>
    <property type="molecule type" value="Genomic_DNA"/>
</dbReference>
<dbReference type="Gene3D" id="3.40.50.450">
    <property type="match status" value="1"/>
</dbReference>
<evidence type="ECO:0000313" key="1">
    <source>
        <dbReference type="EMBL" id="KKL63301.1"/>
    </source>
</evidence>